<name>W7X5S6_TETTS</name>
<dbReference type="KEGG" id="tet:TTHERM_000558437"/>
<sequence length="128" mass="15489">MKNLQNKLLINQILGSINNLKKLIKLILTINMLKKKLQRFLQGKISLKFKKISLNKKSRTLASYFQKFILIQMIPASNLKCYLKMRFWSSFRYQNTRMILEIIQIKWNNQFFCFYQISYLCNINRLKV</sequence>
<organism evidence="1 2">
    <name type="scientific">Tetrahymena thermophila (strain SB210)</name>
    <dbReference type="NCBI Taxonomy" id="312017"/>
    <lineage>
        <taxon>Eukaryota</taxon>
        <taxon>Sar</taxon>
        <taxon>Alveolata</taxon>
        <taxon>Ciliophora</taxon>
        <taxon>Intramacronucleata</taxon>
        <taxon>Oligohymenophorea</taxon>
        <taxon>Hymenostomatida</taxon>
        <taxon>Tetrahymenina</taxon>
        <taxon>Tetrahymenidae</taxon>
        <taxon>Tetrahymena</taxon>
    </lineage>
</organism>
<evidence type="ECO:0000313" key="1">
    <source>
        <dbReference type="EMBL" id="EWS72747.1"/>
    </source>
</evidence>
<dbReference type="RefSeq" id="XP_012654725.1">
    <property type="nucleotide sequence ID" value="XM_012799271.1"/>
</dbReference>
<accession>W7X5S6</accession>
<dbReference type="Proteomes" id="UP000009168">
    <property type="component" value="Unassembled WGS sequence"/>
</dbReference>
<dbReference type="InParanoid" id="W7X5S6"/>
<dbReference type="AlphaFoldDB" id="W7X5S6"/>
<protein>
    <submittedName>
        <fullName evidence="1">Uncharacterized protein</fullName>
    </submittedName>
</protein>
<evidence type="ECO:0000313" key="2">
    <source>
        <dbReference type="Proteomes" id="UP000009168"/>
    </source>
</evidence>
<gene>
    <name evidence="1" type="ORF">TTHERM_000558437</name>
</gene>
<reference evidence="2" key="1">
    <citation type="journal article" date="2006" name="PLoS Biol.">
        <title>Macronuclear genome sequence of the ciliate Tetrahymena thermophila, a model eukaryote.</title>
        <authorList>
            <person name="Eisen J.A."/>
            <person name="Coyne R.S."/>
            <person name="Wu M."/>
            <person name="Wu D."/>
            <person name="Thiagarajan M."/>
            <person name="Wortman J.R."/>
            <person name="Badger J.H."/>
            <person name="Ren Q."/>
            <person name="Amedeo P."/>
            <person name="Jones K.M."/>
            <person name="Tallon L.J."/>
            <person name="Delcher A.L."/>
            <person name="Salzberg S.L."/>
            <person name="Silva J.C."/>
            <person name="Haas B.J."/>
            <person name="Majoros W.H."/>
            <person name="Farzad M."/>
            <person name="Carlton J.M."/>
            <person name="Smith R.K. Jr."/>
            <person name="Garg J."/>
            <person name="Pearlman R.E."/>
            <person name="Karrer K.M."/>
            <person name="Sun L."/>
            <person name="Manning G."/>
            <person name="Elde N.C."/>
            <person name="Turkewitz A.P."/>
            <person name="Asai D.J."/>
            <person name="Wilkes D.E."/>
            <person name="Wang Y."/>
            <person name="Cai H."/>
            <person name="Collins K."/>
            <person name="Stewart B.A."/>
            <person name="Lee S.R."/>
            <person name="Wilamowska K."/>
            <person name="Weinberg Z."/>
            <person name="Ruzzo W.L."/>
            <person name="Wloga D."/>
            <person name="Gaertig J."/>
            <person name="Frankel J."/>
            <person name="Tsao C.-C."/>
            <person name="Gorovsky M.A."/>
            <person name="Keeling P.J."/>
            <person name="Waller R.F."/>
            <person name="Patron N.J."/>
            <person name="Cherry J.M."/>
            <person name="Stover N.A."/>
            <person name="Krieger C.J."/>
            <person name="del Toro C."/>
            <person name="Ryder H.F."/>
            <person name="Williamson S.C."/>
            <person name="Barbeau R.A."/>
            <person name="Hamilton E.P."/>
            <person name="Orias E."/>
        </authorList>
    </citation>
    <scope>NUCLEOTIDE SEQUENCE [LARGE SCALE GENOMIC DNA]</scope>
    <source>
        <strain evidence="2">SB210</strain>
    </source>
</reference>
<dbReference type="EMBL" id="GG662547">
    <property type="protein sequence ID" value="EWS72747.1"/>
    <property type="molecule type" value="Genomic_DNA"/>
</dbReference>
<proteinExistence type="predicted"/>
<dbReference type="GeneID" id="24439566"/>
<keyword evidence="2" id="KW-1185">Reference proteome</keyword>